<dbReference type="InParanoid" id="A0A3Q7FQS8"/>
<dbReference type="AlphaFoldDB" id="A0A3Q7FQS8"/>
<keyword evidence="2" id="KW-1185">Reference proteome</keyword>
<accession>A0A3Q7FQS8</accession>
<reference evidence="1" key="2">
    <citation type="submission" date="2019-01" db="UniProtKB">
        <authorList>
            <consortium name="EnsemblPlants"/>
        </authorList>
    </citation>
    <scope>IDENTIFICATION</scope>
    <source>
        <strain evidence="1">cv. Heinz 1706</strain>
    </source>
</reference>
<evidence type="ECO:0000313" key="1">
    <source>
        <dbReference type="EnsemblPlants" id="Solyc03g111110.1.1.1"/>
    </source>
</evidence>
<proteinExistence type="predicted"/>
<protein>
    <submittedName>
        <fullName evidence="1">Uncharacterized protein</fullName>
    </submittedName>
</protein>
<reference evidence="1" key="1">
    <citation type="journal article" date="2012" name="Nature">
        <title>The tomato genome sequence provides insights into fleshy fruit evolution.</title>
        <authorList>
            <consortium name="Tomato Genome Consortium"/>
        </authorList>
    </citation>
    <scope>NUCLEOTIDE SEQUENCE [LARGE SCALE GENOMIC DNA]</scope>
    <source>
        <strain evidence="1">cv. Heinz 1706</strain>
    </source>
</reference>
<organism evidence="1">
    <name type="scientific">Solanum lycopersicum</name>
    <name type="common">Tomato</name>
    <name type="synonym">Lycopersicon esculentum</name>
    <dbReference type="NCBI Taxonomy" id="4081"/>
    <lineage>
        <taxon>Eukaryota</taxon>
        <taxon>Viridiplantae</taxon>
        <taxon>Streptophyta</taxon>
        <taxon>Embryophyta</taxon>
        <taxon>Tracheophyta</taxon>
        <taxon>Spermatophyta</taxon>
        <taxon>Magnoliopsida</taxon>
        <taxon>eudicotyledons</taxon>
        <taxon>Gunneridae</taxon>
        <taxon>Pentapetalae</taxon>
        <taxon>asterids</taxon>
        <taxon>lamiids</taxon>
        <taxon>Solanales</taxon>
        <taxon>Solanaceae</taxon>
        <taxon>Solanoideae</taxon>
        <taxon>Solaneae</taxon>
        <taxon>Solanum</taxon>
        <taxon>Solanum subgen. Lycopersicon</taxon>
    </lineage>
</organism>
<sequence length="75" mass="8564">MDSICGGSAMFNASHFVLMVSLKNKISYSNFIPYAIVILEKYNIVTWIATKRATYSSINLQLSEMVKITYRDKAY</sequence>
<dbReference type="Gramene" id="Solyc03g111110.1.1">
    <property type="protein sequence ID" value="Solyc03g111110.1.1.1"/>
    <property type="gene ID" value="Solyc03g111110.1"/>
</dbReference>
<dbReference type="PaxDb" id="4081-Solyc03g111110.1.1"/>
<evidence type="ECO:0000313" key="2">
    <source>
        <dbReference type="Proteomes" id="UP000004994"/>
    </source>
</evidence>
<dbReference type="EnsemblPlants" id="Solyc03g111110.1.1">
    <property type="protein sequence ID" value="Solyc03g111110.1.1.1"/>
    <property type="gene ID" value="Solyc03g111110.1"/>
</dbReference>
<name>A0A3Q7FQS8_SOLLC</name>
<dbReference type="Proteomes" id="UP000004994">
    <property type="component" value="Chromosome 3"/>
</dbReference>